<feature type="compositionally biased region" description="Basic and acidic residues" evidence="1">
    <location>
        <begin position="350"/>
        <end position="375"/>
    </location>
</feature>
<evidence type="ECO:0000313" key="3">
    <source>
        <dbReference type="EMBL" id="GMH68843.1"/>
    </source>
</evidence>
<dbReference type="PANTHER" id="PTHR46585">
    <property type="entry name" value="INTEGRASE CORE DOMAIN CONTAINING PROTEIN"/>
    <property type="match status" value="1"/>
</dbReference>
<gene>
    <name evidence="3" type="ORF">TL16_g05020</name>
</gene>
<evidence type="ECO:0000313" key="4">
    <source>
        <dbReference type="Proteomes" id="UP001162640"/>
    </source>
</evidence>
<accession>A0A9W7AGN9</accession>
<dbReference type="PANTHER" id="PTHR46585:SF1">
    <property type="entry name" value="CHROMO DOMAIN-CONTAINING PROTEIN"/>
    <property type="match status" value="1"/>
</dbReference>
<feature type="domain" description="Integrase catalytic" evidence="2">
    <location>
        <begin position="99"/>
        <end position="256"/>
    </location>
</feature>
<dbReference type="Proteomes" id="UP001162640">
    <property type="component" value="Unassembled WGS sequence"/>
</dbReference>
<evidence type="ECO:0000259" key="2">
    <source>
        <dbReference type="PROSITE" id="PS50994"/>
    </source>
</evidence>
<dbReference type="InterPro" id="IPR036397">
    <property type="entry name" value="RNaseH_sf"/>
</dbReference>
<protein>
    <recommendedName>
        <fullName evidence="2">Integrase catalytic domain-containing protein</fullName>
    </recommendedName>
</protein>
<dbReference type="PROSITE" id="PS50994">
    <property type="entry name" value="INTEGRASE"/>
    <property type="match status" value="1"/>
</dbReference>
<comment type="caution">
    <text evidence="3">The sequence shown here is derived from an EMBL/GenBank/DDBJ whole genome shotgun (WGS) entry which is preliminary data.</text>
</comment>
<dbReference type="InterPro" id="IPR012337">
    <property type="entry name" value="RNaseH-like_sf"/>
</dbReference>
<dbReference type="AlphaFoldDB" id="A0A9W7AGN9"/>
<sequence length="470" mass="55487">MSEKQINQIKWNDKKLRQYNVQNKKHNGRDIIFEPDIDKTIKKEYVELPQNIGRDTFYGVISRKYIGISRRRLYKFLSNQPLYQRGRDRIQQPLAKPIISSRPFERVQIDLIDTSKLSNNVYPFTLTYIDTFSKKVHARPLKNKKEQTVQKELESILKSLPIGATVKLIQSDNGSEFNNISKAFPNSKSIKSSPYNPASNGMIERVHRFIKKYIHFANLTKKATFPHQLKSVLKLYNERKNTITKFTPNELDKVDLDPEIKKQVKERIEKSGRKNSLVERKFPPLSVGDFVRLAIIKTSDLDKLYEQWSEESYEVAQVRKTTPPTYKLKGKSYIYQRDYLLKIPKESEEERKKKEKELTKKQEAEKQKKIDEQEATRQTAQRNRELAKLTKQKKYLYDVGQKLLFSKEWFEKHDKSLVKEFGARTRTGVISSKSKNNYYIKFIDADYKDYKGEQRNIYQKSVVEKDATKL</sequence>
<dbReference type="InterPro" id="IPR001584">
    <property type="entry name" value="Integrase_cat-core"/>
</dbReference>
<dbReference type="Gene3D" id="3.30.420.10">
    <property type="entry name" value="Ribonuclease H-like superfamily/Ribonuclease H"/>
    <property type="match status" value="1"/>
</dbReference>
<organism evidence="3 4">
    <name type="scientific">Triparma laevis f. inornata</name>
    <dbReference type="NCBI Taxonomy" id="1714386"/>
    <lineage>
        <taxon>Eukaryota</taxon>
        <taxon>Sar</taxon>
        <taxon>Stramenopiles</taxon>
        <taxon>Ochrophyta</taxon>
        <taxon>Bolidophyceae</taxon>
        <taxon>Parmales</taxon>
        <taxon>Triparmaceae</taxon>
        <taxon>Triparma</taxon>
    </lineage>
</organism>
<proteinExistence type="predicted"/>
<name>A0A9W7AGN9_9STRA</name>
<dbReference type="EMBL" id="BLQM01000143">
    <property type="protein sequence ID" value="GMH68843.1"/>
    <property type="molecule type" value="Genomic_DNA"/>
</dbReference>
<feature type="region of interest" description="Disordered" evidence="1">
    <location>
        <begin position="350"/>
        <end position="384"/>
    </location>
</feature>
<evidence type="ECO:0000256" key="1">
    <source>
        <dbReference type="SAM" id="MobiDB-lite"/>
    </source>
</evidence>
<reference evidence="4" key="1">
    <citation type="journal article" date="2023" name="Commun. Biol.">
        <title>Genome analysis of Parmales, the sister group of diatoms, reveals the evolutionary specialization of diatoms from phago-mixotrophs to photoautotrophs.</title>
        <authorList>
            <person name="Ban H."/>
            <person name="Sato S."/>
            <person name="Yoshikawa S."/>
            <person name="Yamada K."/>
            <person name="Nakamura Y."/>
            <person name="Ichinomiya M."/>
            <person name="Sato N."/>
            <person name="Blanc-Mathieu R."/>
            <person name="Endo H."/>
            <person name="Kuwata A."/>
            <person name="Ogata H."/>
        </authorList>
    </citation>
    <scope>NUCLEOTIDE SEQUENCE [LARGE SCALE GENOMIC DNA]</scope>
</reference>
<dbReference type="GO" id="GO:0003676">
    <property type="term" value="F:nucleic acid binding"/>
    <property type="evidence" value="ECO:0007669"/>
    <property type="project" value="InterPro"/>
</dbReference>
<dbReference type="GO" id="GO:0015074">
    <property type="term" value="P:DNA integration"/>
    <property type="evidence" value="ECO:0007669"/>
    <property type="project" value="InterPro"/>
</dbReference>
<dbReference type="SUPFAM" id="SSF53098">
    <property type="entry name" value="Ribonuclease H-like"/>
    <property type="match status" value="1"/>
</dbReference>